<dbReference type="Proteomes" id="UP000266206">
    <property type="component" value="Unassembled WGS sequence"/>
</dbReference>
<evidence type="ECO:0000256" key="6">
    <source>
        <dbReference type="SAM" id="Phobius"/>
    </source>
</evidence>
<dbReference type="GO" id="GO:0005886">
    <property type="term" value="C:plasma membrane"/>
    <property type="evidence" value="ECO:0007669"/>
    <property type="project" value="UniProtKB-SubCell"/>
</dbReference>
<dbReference type="EMBL" id="NQOU01000002">
    <property type="protein sequence ID" value="RII82995.1"/>
    <property type="molecule type" value="Genomic_DNA"/>
</dbReference>
<feature type="transmembrane region" description="Helical" evidence="6">
    <location>
        <begin position="122"/>
        <end position="143"/>
    </location>
</feature>
<dbReference type="EMBL" id="NQYH01000020">
    <property type="protein sequence ID" value="RIY39156.1"/>
    <property type="molecule type" value="Genomic_DNA"/>
</dbReference>
<evidence type="ECO:0000313" key="10">
    <source>
        <dbReference type="Proteomes" id="UP000266483"/>
    </source>
</evidence>
<organism evidence="8 9">
    <name type="scientific">Neopusillimonas maritima</name>
    <dbReference type="NCBI Taxonomy" id="2026239"/>
    <lineage>
        <taxon>Bacteria</taxon>
        <taxon>Pseudomonadati</taxon>
        <taxon>Pseudomonadota</taxon>
        <taxon>Betaproteobacteria</taxon>
        <taxon>Burkholderiales</taxon>
        <taxon>Alcaligenaceae</taxon>
        <taxon>Neopusillimonas</taxon>
    </lineage>
</organism>
<comment type="subcellular location">
    <subcellularLocation>
        <location evidence="1">Cell membrane</location>
        <topology evidence="1">Multi-pass membrane protein</topology>
    </subcellularLocation>
</comment>
<comment type="caution">
    <text evidence="8">The sequence shown here is derived from an EMBL/GenBank/DDBJ whole genome shotgun (WGS) entry which is preliminary data.</text>
</comment>
<sequence>MKPGETEPVRLEPIKLTEAERRKVQASAVKGLVRVLAAQAGMMLVAVVVSWGVAGVEAGASALLGALSCFVPNALFAARLLLAMVAGRPASPGRFLVGELVKLFASVALLVLVVYLAQSWLVWPALLFGLLMVLKGYVLLLMFGRLP</sequence>
<keyword evidence="2" id="KW-1003">Cell membrane</keyword>
<keyword evidence="5 6" id="KW-0472">Membrane</keyword>
<dbReference type="RefSeq" id="WP_119441405.1">
    <property type="nucleotide sequence ID" value="NZ_CP170494.1"/>
</dbReference>
<feature type="transmembrane region" description="Helical" evidence="6">
    <location>
        <begin position="95"/>
        <end position="116"/>
    </location>
</feature>
<feature type="transmembrane region" description="Helical" evidence="6">
    <location>
        <begin position="31"/>
        <end position="54"/>
    </location>
</feature>
<evidence type="ECO:0000256" key="5">
    <source>
        <dbReference type="ARBA" id="ARBA00023136"/>
    </source>
</evidence>
<feature type="transmembrane region" description="Helical" evidence="6">
    <location>
        <begin position="60"/>
        <end position="83"/>
    </location>
</feature>
<evidence type="ECO:0000256" key="4">
    <source>
        <dbReference type="ARBA" id="ARBA00022989"/>
    </source>
</evidence>
<evidence type="ECO:0000313" key="7">
    <source>
        <dbReference type="EMBL" id="RII82995.1"/>
    </source>
</evidence>
<gene>
    <name evidence="7" type="ORF">CJO09_05100</name>
    <name evidence="8" type="ORF">CJP73_15240</name>
</gene>
<name>A0A3A1YNU4_9BURK</name>
<keyword evidence="3 6" id="KW-0812">Transmembrane</keyword>
<protein>
    <submittedName>
        <fullName evidence="8">Uncharacterized protein</fullName>
    </submittedName>
</protein>
<evidence type="ECO:0000313" key="9">
    <source>
        <dbReference type="Proteomes" id="UP000266206"/>
    </source>
</evidence>
<keyword evidence="4 6" id="KW-1133">Transmembrane helix</keyword>
<dbReference type="Pfam" id="PF03899">
    <property type="entry name" value="ATP-synt_I"/>
    <property type="match status" value="1"/>
</dbReference>
<dbReference type="AlphaFoldDB" id="A0A3A1YNU4"/>
<evidence type="ECO:0000313" key="8">
    <source>
        <dbReference type="EMBL" id="RIY39156.1"/>
    </source>
</evidence>
<evidence type="ECO:0000256" key="3">
    <source>
        <dbReference type="ARBA" id="ARBA00022692"/>
    </source>
</evidence>
<reference evidence="9 10" key="1">
    <citation type="submission" date="2017-08" db="EMBL/GenBank/DDBJ databases">
        <title>Pusillimonas indicus sp. nov., a member of the family Alcaligenaceae isolated from surface seawater.</title>
        <authorList>
            <person name="Li J."/>
        </authorList>
    </citation>
    <scope>NUCLEOTIDE SEQUENCE [LARGE SCALE GENOMIC DNA]</scope>
    <source>
        <strain evidence="7 10">17-4A</strain>
        <strain evidence="8 9">L52-1-41</strain>
    </source>
</reference>
<proteinExistence type="predicted"/>
<accession>A0A3A1YNU4</accession>
<dbReference type="InterPro" id="IPR005598">
    <property type="entry name" value="ATP_synth_I"/>
</dbReference>
<dbReference type="Proteomes" id="UP000266483">
    <property type="component" value="Unassembled WGS sequence"/>
</dbReference>
<evidence type="ECO:0000256" key="1">
    <source>
        <dbReference type="ARBA" id="ARBA00004651"/>
    </source>
</evidence>
<evidence type="ECO:0000256" key="2">
    <source>
        <dbReference type="ARBA" id="ARBA00022475"/>
    </source>
</evidence>
<keyword evidence="10" id="KW-1185">Reference proteome</keyword>